<evidence type="ECO:0000256" key="1">
    <source>
        <dbReference type="SAM" id="Phobius"/>
    </source>
</evidence>
<dbReference type="EMBL" id="JACHZG010000001">
    <property type="protein sequence ID" value="MBB3326837.1"/>
    <property type="molecule type" value="Genomic_DNA"/>
</dbReference>
<gene>
    <name evidence="3" type="ORF">FHX39_001781</name>
</gene>
<dbReference type="AlphaFoldDB" id="A0A7W5JW41"/>
<accession>A0A7W5JW41</accession>
<sequence length="332" mass="33668">MITNRVSTALGVVATLLLVASVALLVSRYVPYGVLPLADDTWAMATAFTDLAAPGAFLALVVAGVALVLRRRRAGVVLVALCGLAVLAQGLLLAPRWVAGPPPVSGTTLTVLALNSRLGQADPKGLVDAARTADVVVLTEATAPQLRALAGLGMTDRLPHRCAGRLPSGGAAGTAVLSRFPVTRAVPLSADLANQSRVCSVAVPGTASPLTVVAVHPGRPRLGGTGWLGEQEDLRAALPTSGPRVLAGDFNAVASHPTQRALVEDGWASAVDEAGAGWVPTYPAGSTRVPPLIDIDHVYVGGGVRTTSARAVTVPGTDHRGLLVTVALPGPG</sequence>
<dbReference type="Gene3D" id="3.60.10.10">
    <property type="entry name" value="Endonuclease/exonuclease/phosphatase"/>
    <property type="match status" value="1"/>
</dbReference>
<keyword evidence="1" id="KW-1133">Transmembrane helix</keyword>
<dbReference type="GO" id="GO:0004519">
    <property type="term" value="F:endonuclease activity"/>
    <property type="evidence" value="ECO:0007669"/>
    <property type="project" value="UniProtKB-KW"/>
</dbReference>
<evidence type="ECO:0000313" key="4">
    <source>
        <dbReference type="Proteomes" id="UP000565572"/>
    </source>
</evidence>
<evidence type="ECO:0000259" key="2">
    <source>
        <dbReference type="Pfam" id="PF03372"/>
    </source>
</evidence>
<keyword evidence="3" id="KW-0255">Endonuclease</keyword>
<dbReference type="InterPro" id="IPR036691">
    <property type="entry name" value="Endo/exonu/phosph_ase_sf"/>
</dbReference>
<keyword evidence="3" id="KW-0378">Hydrolase</keyword>
<organism evidence="3 4">
    <name type="scientific">Microlunatus antarcticus</name>
    <dbReference type="NCBI Taxonomy" id="53388"/>
    <lineage>
        <taxon>Bacteria</taxon>
        <taxon>Bacillati</taxon>
        <taxon>Actinomycetota</taxon>
        <taxon>Actinomycetes</taxon>
        <taxon>Propionibacteriales</taxon>
        <taxon>Propionibacteriaceae</taxon>
        <taxon>Microlunatus</taxon>
    </lineage>
</organism>
<evidence type="ECO:0000313" key="3">
    <source>
        <dbReference type="EMBL" id="MBB3326837.1"/>
    </source>
</evidence>
<keyword evidence="4" id="KW-1185">Reference proteome</keyword>
<keyword evidence="1" id="KW-0812">Transmembrane</keyword>
<feature type="transmembrane region" description="Helical" evidence="1">
    <location>
        <begin position="76"/>
        <end position="98"/>
    </location>
</feature>
<dbReference type="Pfam" id="PF03372">
    <property type="entry name" value="Exo_endo_phos"/>
    <property type="match status" value="1"/>
</dbReference>
<name>A0A7W5JW41_9ACTN</name>
<keyword evidence="1" id="KW-0472">Membrane</keyword>
<protein>
    <submittedName>
        <fullName evidence="3">Endonuclease/exonuclease/phosphatase (EEP) superfamily protein YafD</fullName>
    </submittedName>
</protein>
<dbReference type="SUPFAM" id="SSF56219">
    <property type="entry name" value="DNase I-like"/>
    <property type="match status" value="1"/>
</dbReference>
<dbReference type="GO" id="GO:0004527">
    <property type="term" value="F:exonuclease activity"/>
    <property type="evidence" value="ECO:0007669"/>
    <property type="project" value="UniProtKB-KW"/>
</dbReference>
<keyword evidence="3" id="KW-0540">Nuclease</keyword>
<comment type="caution">
    <text evidence="3">The sequence shown here is derived from an EMBL/GenBank/DDBJ whole genome shotgun (WGS) entry which is preliminary data.</text>
</comment>
<dbReference type="InterPro" id="IPR005135">
    <property type="entry name" value="Endo/exonuclease/phosphatase"/>
</dbReference>
<feature type="domain" description="Endonuclease/exonuclease/phosphatase" evidence="2">
    <location>
        <begin position="115"/>
        <end position="319"/>
    </location>
</feature>
<feature type="transmembrane region" description="Helical" evidence="1">
    <location>
        <begin position="51"/>
        <end position="69"/>
    </location>
</feature>
<proteinExistence type="predicted"/>
<reference evidence="3 4" key="1">
    <citation type="submission" date="2020-08" db="EMBL/GenBank/DDBJ databases">
        <title>Sequencing the genomes of 1000 actinobacteria strains.</title>
        <authorList>
            <person name="Klenk H.-P."/>
        </authorList>
    </citation>
    <scope>NUCLEOTIDE SEQUENCE [LARGE SCALE GENOMIC DNA]</scope>
    <source>
        <strain evidence="3 4">DSM 11053</strain>
    </source>
</reference>
<dbReference type="RefSeq" id="WP_183337707.1">
    <property type="nucleotide sequence ID" value="NZ_JACHZG010000001.1"/>
</dbReference>
<dbReference type="Proteomes" id="UP000565572">
    <property type="component" value="Unassembled WGS sequence"/>
</dbReference>
<keyword evidence="3" id="KW-0269">Exonuclease</keyword>